<dbReference type="Proteomes" id="UP000574390">
    <property type="component" value="Unassembled WGS sequence"/>
</dbReference>
<accession>A0A7J6PMI1</accession>
<organism evidence="2 3">
    <name type="scientific">Perkinsus olseni</name>
    <name type="common">Perkinsus atlanticus</name>
    <dbReference type="NCBI Taxonomy" id="32597"/>
    <lineage>
        <taxon>Eukaryota</taxon>
        <taxon>Sar</taxon>
        <taxon>Alveolata</taxon>
        <taxon>Perkinsozoa</taxon>
        <taxon>Perkinsea</taxon>
        <taxon>Perkinsida</taxon>
        <taxon>Perkinsidae</taxon>
        <taxon>Perkinsus</taxon>
    </lineage>
</organism>
<name>A0A7J6PMI1_PEROL</name>
<feature type="chain" id="PRO_5029763925" evidence="1">
    <location>
        <begin position="28"/>
        <end position="139"/>
    </location>
</feature>
<sequence>IRFGLRDRKMFICQLLLPLILLAGALALVKQGASERVAPPLAISIADLNEPLQKAGSPRPWHIIHAGGDSDVGPFWSPLCANADDYCDTLRTVATPPNQSSDMLAMQSHLRESRDDYEWRVSFENALRRIGASRFMLDC</sequence>
<comment type="caution">
    <text evidence="2">The sequence shown here is derived from an EMBL/GenBank/DDBJ whole genome shotgun (WGS) entry which is preliminary data.</text>
</comment>
<dbReference type="AlphaFoldDB" id="A0A7J6PMI1"/>
<reference evidence="2 3" key="1">
    <citation type="submission" date="2020-04" db="EMBL/GenBank/DDBJ databases">
        <title>Perkinsus olseni comparative genomics.</title>
        <authorList>
            <person name="Bogema D.R."/>
        </authorList>
    </citation>
    <scope>NUCLEOTIDE SEQUENCE [LARGE SCALE GENOMIC DNA]</scope>
    <source>
        <strain evidence="2">ATCC PRA-205</strain>
    </source>
</reference>
<keyword evidence="1" id="KW-0732">Signal</keyword>
<evidence type="ECO:0000313" key="3">
    <source>
        <dbReference type="Proteomes" id="UP000574390"/>
    </source>
</evidence>
<feature type="signal peptide" evidence="1">
    <location>
        <begin position="1"/>
        <end position="27"/>
    </location>
</feature>
<proteinExistence type="predicted"/>
<dbReference type="EMBL" id="JABANM010035605">
    <property type="protein sequence ID" value="KAF4697345.1"/>
    <property type="molecule type" value="Genomic_DNA"/>
</dbReference>
<evidence type="ECO:0000256" key="1">
    <source>
        <dbReference type="SAM" id="SignalP"/>
    </source>
</evidence>
<gene>
    <name evidence="2" type="ORF">FOZ62_012270</name>
</gene>
<evidence type="ECO:0000313" key="2">
    <source>
        <dbReference type="EMBL" id="KAF4697345.1"/>
    </source>
</evidence>
<feature type="non-terminal residue" evidence="2">
    <location>
        <position position="1"/>
    </location>
</feature>
<protein>
    <submittedName>
        <fullName evidence="2">Uncharacterized protein</fullName>
    </submittedName>
</protein>